<name>A0A1S2YG64_CICAR</name>
<dbReference type="PaxDb" id="3827-XP_004504026.1"/>
<feature type="compositionally biased region" description="Low complexity" evidence="1">
    <location>
        <begin position="1"/>
        <end position="21"/>
    </location>
</feature>
<dbReference type="RefSeq" id="XP_004504026.1">
    <property type="nucleotide sequence ID" value="XM_004503969.3"/>
</dbReference>
<accession>A0A1S2YG64</accession>
<sequence>MDVLTTLSSSSSSSDCNSNVSLRTPEHITRRKKLHEATSYHASPKGKCKRRKIVRVLIRRKRTDHVSTIGFPLGMSFAAVMAEVLYRRDAAAAHTLSPTHISLICTSAIKESLANVFGDKLDGLTRNFEQSFTSTLSTLRLIYESSTSNEGNHVDTRKMEFPNFKLTLDKGDCSSDSVIEDGNSEGVLHEDIHDQSNNCKEVEENFHLDSVNHDLTLHRKSNQMVSFSPISCGSGINNSMMSVAEKSVMEKSRLNDLKTLELALAMKKLKLKETQLVLNSDLNHLERSKLAMGMSKASFKVEKFKNQLEDLRHGELIKKCIDSLIAGLLVMSSSLLYGAYVYSYERIAESTASCSPPIKESKSWWTPKSMISFDSKLHVLWCQVQVMSRMAFGILMIFAIAYLLIQRSTTTSQTMPVTFILLLLGVACGYCGKLCIDTLGGNGSVWLLYWEILCMLHFLSIVCTPTLFQILHGPVIASQKSNRNVILPYWFRRFWFYATLLVFLPLFCGLIPFAGFNQWKDHFLFKVSIFDKFK</sequence>
<feature type="region of interest" description="Disordered" evidence="1">
    <location>
        <begin position="1"/>
        <end position="26"/>
    </location>
</feature>
<keyword evidence="2" id="KW-0812">Transmembrane</keyword>
<feature type="transmembrane region" description="Helical" evidence="2">
    <location>
        <begin position="386"/>
        <end position="405"/>
    </location>
</feature>
<dbReference type="GeneID" id="101491467"/>
<evidence type="ECO:0000256" key="2">
    <source>
        <dbReference type="SAM" id="Phobius"/>
    </source>
</evidence>
<reference evidence="4" key="2">
    <citation type="submission" date="2025-08" db="UniProtKB">
        <authorList>
            <consortium name="RefSeq"/>
        </authorList>
    </citation>
    <scope>IDENTIFICATION</scope>
    <source>
        <tissue evidence="4">Etiolated seedlings</tissue>
    </source>
</reference>
<feature type="transmembrane region" description="Helical" evidence="2">
    <location>
        <begin position="448"/>
        <end position="471"/>
    </location>
</feature>
<dbReference type="STRING" id="3827.A0A1S2YG64"/>
<dbReference type="Proteomes" id="UP000087171">
    <property type="component" value="Chromosome Ca6"/>
</dbReference>
<keyword evidence="2" id="KW-0472">Membrane</keyword>
<proteinExistence type="predicted"/>
<reference evidence="3" key="1">
    <citation type="journal article" date="2013" name="Nat. Biotechnol.">
        <title>Draft genome sequence of chickpea (Cicer arietinum) provides a resource for trait improvement.</title>
        <authorList>
            <person name="Varshney R.K."/>
            <person name="Song C."/>
            <person name="Saxena R.K."/>
            <person name="Azam S."/>
            <person name="Yu S."/>
            <person name="Sharpe A.G."/>
            <person name="Cannon S."/>
            <person name="Baek J."/>
            <person name="Rosen B.D."/>
            <person name="Tar'an B."/>
            <person name="Millan T."/>
            <person name="Zhang X."/>
            <person name="Ramsay L.D."/>
            <person name="Iwata A."/>
            <person name="Wang Y."/>
            <person name="Nelson W."/>
            <person name="Farmer A.D."/>
            <person name="Gaur P.M."/>
            <person name="Soderlund C."/>
            <person name="Penmetsa R.V."/>
            <person name="Xu C."/>
            <person name="Bharti A.K."/>
            <person name="He W."/>
            <person name="Winter P."/>
            <person name="Zhao S."/>
            <person name="Hane J.K."/>
            <person name="Carrasquilla-Garcia N."/>
            <person name="Condie J.A."/>
            <person name="Upadhyaya H.D."/>
            <person name="Luo M.C."/>
            <person name="Thudi M."/>
            <person name="Gowda C.L."/>
            <person name="Singh N.P."/>
            <person name="Lichtenzveig J."/>
            <person name="Gali K.K."/>
            <person name="Rubio J."/>
            <person name="Nadarajan N."/>
            <person name="Dolezel J."/>
            <person name="Bansal K.C."/>
            <person name="Xu X."/>
            <person name="Edwards D."/>
            <person name="Zhang G."/>
            <person name="Kahl G."/>
            <person name="Gil J."/>
            <person name="Singh K.B."/>
            <person name="Datta S.K."/>
            <person name="Jackson S.A."/>
            <person name="Wang J."/>
            <person name="Cook D.R."/>
        </authorList>
    </citation>
    <scope>NUCLEOTIDE SEQUENCE [LARGE SCALE GENOMIC DNA]</scope>
    <source>
        <strain evidence="3">cv. CDC Frontier</strain>
    </source>
</reference>
<evidence type="ECO:0000256" key="1">
    <source>
        <dbReference type="SAM" id="MobiDB-lite"/>
    </source>
</evidence>
<dbReference type="AlphaFoldDB" id="A0A1S2YG64"/>
<keyword evidence="2" id="KW-1133">Transmembrane helix</keyword>
<dbReference type="eggNOG" id="ENOG502QU8R">
    <property type="taxonomic scope" value="Eukaryota"/>
</dbReference>
<protein>
    <submittedName>
        <fullName evidence="4">Protein CPR-5-like isoform X1</fullName>
    </submittedName>
</protein>
<dbReference type="PANTHER" id="PTHR35322">
    <property type="entry name" value="PROTEIN CPR-5"/>
    <property type="match status" value="1"/>
</dbReference>
<keyword evidence="3" id="KW-1185">Reference proteome</keyword>
<dbReference type="OrthoDB" id="2017423at2759"/>
<gene>
    <name evidence="4" type="primary">LOC101491467</name>
</gene>
<evidence type="ECO:0000313" key="4">
    <source>
        <dbReference type="RefSeq" id="XP_004504026.1"/>
    </source>
</evidence>
<dbReference type="InterPro" id="IPR044708">
    <property type="entry name" value="CPR5"/>
</dbReference>
<dbReference type="GO" id="GO:0006952">
    <property type="term" value="P:defense response"/>
    <property type="evidence" value="ECO:0007669"/>
    <property type="project" value="InterPro"/>
</dbReference>
<dbReference type="GO" id="GO:0010090">
    <property type="term" value="P:trichome morphogenesis"/>
    <property type="evidence" value="ECO:0007669"/>
    <property type="project" value="InterPro"/>
</dbReference>
<dbReference type="PANTHER" id="PTHR35322:SF2">
    <property type="entry name" value="PROTEIN CPR-5"/>
    <property type="match status" value="1"/>
</dbReference>
<evidence type="ECO:0000313" key="3">
    <source>
        <dbReference type="Proteomes" id="UP000087171"/>
    </source>
</evidence>
<dbReference type="KEGG" id="cam:101491467"/>
<organism evidence="3 4">
    <name type="scientific">Cicer arietinum</name>
    <name type="common">Chickpea</name>
    <name type="synonym">Garbanzo</name>
    <dbReference type="NCBI Taxonomy" id="3827"/>
    <lineage>
        <taxon>Eukaryota</taxon>
        <taxon>Viridiplantae</taxon>
        <taxon>Streptophyta</taxon>
        <taxon>Embryophyta</taxon>
        <taxon>Tracheophyta</taxon>
        <taxon>Spermatophyta</taxon>
        <taxon>Magnoliopsida</taxon>
        <taxon>eudicotyledons</taxon>
        <taxon>Gunneridae</taxon>
        <taxon>Pentapetalae</taxon>
        <taxon>rosids</taxon>
        <taxon>fabids</taxon>
        <taxon>Fabales</taxon>
        <taxon>Fabaceae</taxon>
        <taxon>Papilionoideae</taxon>
        <taxon>50 kb inversion clade</taxon>
        <taxon>NPAAA clade</taxon>
        <taxon>Hologalegina</taxon>
        <taxon>IRL clade</taxon>
        <taxon>Cicereae</taxon>
        <taxon>Cicer</taxon>
    </lineage>
</organism>
<dbReference type="GO" id="GO:0010150">
    <property type="term" value="P:leaf senescence"/>
    <property type="evidence" value="ECO:0007669"/>
    <property type="project" value="InterPro"/>
</dbReference>
<feature type="transmembrane region" description="Helical" evidence="2">
    <location>
        <begin position="417"/>
        <end position="436"/>
    </location>
</feature>
<feature type="transmembrane region" description="Helical" evidence="2">
    <location>
        <begin position="494"/>
        <end position="516"/>
    </location>
</feature>